<proteinExistence type="predicted"/>
<dbReference type="AlphaFoldDB" id="A0A4Y2LPR9"/>
<evidence type="ECO:0000313" key="2">
    <source>
        <dbReference type="Proteomes" id="UP000499080"/>
    </source>
</evidence>
<dbReference type="Proteomes" id="UP000499080">
    <property type="component" value="Unassembled WGS sequence"/>
</dbReference>
<evidence type="ECO:0000313" key="1">
    <source>
        <dbReference type="EMBL" id="GBN16815.1"/>
    </source>
</evidence>
<name>A0A4Y2LPR9_ARAVE</name>
<reference evidence="1 2" key="1">
    <citation type="journal article" date="2019" name="Sci. Rep.">
        <title>Orb-weaving spider Araneus ventricosus genome elucidates the spidroin gene catalogue.</title>
        <authorList>
            <person name="Kono N."/>
            <person name="Nakamura H."/>
            <person name="Ohtoshi R."/>
            <person name="Moran D.A.P."/>
            <person name="Shinohara A."/>
            <person name="Yoshida Y."/>
            <person name="Fujiwara M."/>
            <person name="Mori M."/>
            <person name="Tomita M."/>
            <person name="Arakawa K."/>
        </authorList>
    </citation>
    <scope>NUCLEOTIDE SEQUENCE [LARGE SCALE GENOMIC DNA]</scope>
</reference>
<sequence>MKSRTAMGSALLTAVTKVPGSIPGQERNESFATICIEFVQ</sequence>
<protein>
    <submittedName>
        <fullName evidence="1">Uncharacterized protein</fullName>
    </submittedName>
</protein>
<comment type="caution">
    <text evidence="1">The sequence shown here is derived from an EMBL/GenBank/DDBJ whole genome shotgun (WGS) entry which is preliminary data.</text>
</comment>
<gene>
    <name evidence="1" type="ORF">AVEN_246664_1</name>
</gene>
<dbReference type="EMBL" id="BGPR01278221">
    <property type="protein sequence ID" value="GBN16815.1"/>
    <property type="molecule type" value="Genomic_DNA"/>
</dbReference>
<accession>A0A4Y2LPR9</accession>
<keyword evidence="2" id="KW-1185">Reference proteome</keyword>
<feature type="non-terminal residue" evidence="1">
    <location>
        <position position="40"/>
    </location>
</feature>
<organism evidence="1 2">
    <name type="scientific">Araneus ventricosus</name>
    <name type="common">Orbweaver spider</name>
    <name type="synonym">Epeira ventricosa</name>
    <dbReference type="NCBI Taxonomy" id="182803"/>
    <lineage>
        <taxon>Eukaryota</taxon>
        <taxon>Metazoa</taxon>
        <taxon>Ecdysozoa</taxon>
        <taxon>Arthropoda</taxon>
        <taxon>Chelicerata</taxon>
        <taxon>Arachnida</taxon>
        <taxon>Araneae</taxon>
        <taxon>Araneomorphae</taxon>
        <taxon>Entelegynae</taxon>
        <taxon>Araneoidea</taxon>
        <taxon>Araneidae</taxon>
        <taxon>Araneus</taxon>
    </lineage>
</organism>